<dbReference type="Pfam" id="PF16137">
    <property type="entry name" value="DUF4845"/>
    <property type="match status" value="1"/>
</dbReference>
<name>W4LK99_ENTF1</name>
<dbReference type="Proteomes" id="UP000019141">
    <property type="component" value="Unassembled WGS sequence"/>
</dbReference>
<evidence type="ECO:0008006" key="4">
    <source>
        <dbReference type="Google" id="ProtNLM"/>
    </source>
</evidence>
<organism evidence="2 3">
    <name type="scientific">Entotheonella factor</name>
    <dbReference type="NCBI Taxonomy" id="1429438"/>
    <lineage>
        <taxon>Bacteria</taxon>
        <taxon>Pseudomonadati</taxon>
        <taxon>Nitrospinota/Tectimicrobiota group</taxon>
        <taxon>Candidatus Tectimicrobiota</taxon>
        <taxon>Candidatus Entotheonellia</taxon>
        <taxon>Candidatus Entotheonellales</taxon>
        <taxon>Candidatus Entotheonellaceae</taxon>
        <taxon>Candidatus Entotheonella</taxon>
    </lineage>
</organism>
<keyword evidence="1" id="KW-0472">Membrane</keyword>
<keyword evidence="1" id="KW-1133">Transmembrane helix</keyword>
<gene>
    <name evidence="2" type="ORF">ETSY1_21380</name>
</gene>
<reference evidence="2 3" key="1">
    <citation type="journal article" date="2014" name="Nature">
        <title>An environmental bacterial taxon with a large and distinct metabolic repertoire.</title>
        <authorList>
            <person name="Wilson M.C."/>
            <person name="Mori T."/>
            <person name="Ruckert C."/>
            <person name="Uria A.R."/>
            <person name="Helf M.J."/>
            <person name="Takada K."/>
            <person name="Gernert C."/>
            <person name="Steffens U.A."/>
            <person name="Heycke N."/>
            <person name="Schmitt S."/>
            <person name="Rinke C."/>
            <person name="Helfrich E.J."/>
            <person name="Brachmann A.O."/>
            <person name="Gurgui C."/>
            <person name="Wakimoto T."/>
            <person name="Kracht M."/>
            <person name="Crusemann M."/>
            <person name="Hentschel U."/>
            <person name="Abe I."/>
            <person name="Matsunaga S."/>
            <person name="Kalinowski J."/>
            <person name="Takeyama H."/>
            <person name="Piel J."/>
        </authorList>
    </citation>
    <scope>NUCLEOTIDE SEQUENCE [LARGE SCALE GENOMIC DNA]</scope>
    <source>
        <strain evidence="3">TSY1</strain>
    </source>
</reference>
<feature type="transmembrane region" description="Helical" evidence="1">
    <location>
        <begin position="12"/>
        <end position="30"/>
    </location>
</feature>
<sequence>MHMIKEQYGSALITTLLCIVIFGGIAFVGFKLAPVYIENFGVTSSLASMENDGNLHGKSKAELQHLLSKRFQINDVHRVDESDIEIKMKPRMTTIRVAYEVQVPLMNNVDFLVTFDDEAVLR</sequence>
<dbReference type="HOGENOM" id="CLU_149778_1_0_7"/>
<accession>W4LK99</accession>
<evidence type="ECO:0000313" key="2">
    <source>
        <dbReference type="EMBL" id="ETW97771.1"/>
    </source>
</evidence>
<proteinExistence type="predicted"/>
<dbReference type="AlphaFoldDB" id="W4LK99"/>
<dbReference type="InterPro" id="IPR032314">
    <property type="entry name" value="DUF4845"/>
</dbReference>
<comment type="caution">
    <text evidence="2">The sequence shown here is derived from an EMBL/GenBank/DDBJ whole genome shotgun (WGS) entry which is preliminary data.</text>
</comment>
<keyword evidence="1" id="KW-0812">Transmembrane</keyword>
<keyword evidence="3" id="KW-1185">Reference proteome</keyword>
<evidence type="ECO:0000313" key="3">
    <source>
        <dbReference type="Proteomes" id="UP000019141"/>
    </source>
</evidence>
<protein>
    <recommendedName>
        <fullName evidence="4">DUF4845 domain-containing protein</fullName>
    </recommendedName>
</protein>
<evidence type="ECO:0000256" key="1">
    <source>
        <dbReference type="SAM" id="Phobius"/>
    </source>
</evidence>
<dbReference type="EMBL" id="AZHW01000622">
    <property type="protein sequence ID" value="ETW97771.1"/>
    <property type="molecule type" value="Genomic_DNA"/>
</dbReference>